<dbReference type="SMART" id="SM00239">
    <property type="entry name" value="C2"/>
    <property type="match status" value="1"/>
</dbReference>
<evidence type="ECO:0000256" key="1">
    <source>
        <dbReference type="SAM" id="MobiDB-lite"/>
    </source>
</evidence>
<dbReference type="GO" id="GO:0006952">
    <property type="term" value="P:defense response"/>
    <property type="evidence" value="ECO:0007669"/>
    <property type="project" value="InterPro"/>
</dbReference>
<feature type="domain" description="C2" evidence="2">
    <location>
        <begin position="1"/>
        <end position="107"/>
    </location>
</feature>
<sequence>MNQMPLDLTVRSAKDLEKVVHIAKTKAYVVVKISSDLRTEQKTTPVDHDGRENPTWNCNMEFTIDEGSIIVFQLRCKRSLGDDRDIGEVNVPIKNLPHNLGNGKQVVSYPVFTKGESKGELSFSYEFGQKVVQPQTDYPTGNVKEPVGPSSPAPIPQPSKKKRKIGIRAVTEIVSTVIGGISNKELRSMDFAVFNLVKNRVFAESRMMVMVVFLVVQMTIEFPFNHYHAGSIEILDSPNTSSPCPK</sequence>
<accession>A0A835MAT9</accession>
<proteinExistence type="predicted"/>
<dbReference type="Gene3D" id="2.60.40.150">
    <property type="entry name" value="C2 domain"/>
    <property type="match status" value="1"/>
</dbReference>
<comment type="caution">
    <text evidence="3">The sequence shown here is derived from an EMBL/GenBank/DDBJ whole genome shotgun (WGS) entry which is preliminary data.</text>
</comment>
<keyword evidence="4" id="KW-1185">Reference proteome</keyword>
<dbReference type="CDD" id="cd04051">
    <property type="entry name" value="C2_SRC2_like"/>
    <property type="match status" value="1"/>
</dbReference>
<dbReference type="PANTHER" id="PTHR32246:SF173">
    <property type="entry name" value="C2 DOMAIN-CONTAINING PROTEIN"/>
    <property type="match status" value="1"/>
</dbReference>
<dbReference type="SUPFAM" id="SSF49562">
    <property type="entry name" value="C2 domain (Calcium/lipid-binding domain, CaLB)"/>
    <property type="match status" value="1"/>
</dbReference>
<evidence type="ECO:0000313" key="3">
    <source>
        <dbReference type="EMBL" id="KAF9622792.1"/>
    </source>
</evidence>
<feature type="region of interest" description="Disordered" evidence="1">
    <location>
        <begin position="136"/>
        <end position="162"/>
    </location>
</feature>
<protein>
    <recommendedName>
        <fullName evidence="2">C2 domain-containing protein</fullName>
    </recommendedName>
</protein>
<name>A0A835MAT9_9MAGN</name>
<dbReference type="InterPro" id="IPR000008">
    <property type="entry name" value="C2_dom"/>
</dbReference>
<dbReference type="OrthoDB" id="884464at2759"/>
<dbReference type="Pfam" id="PF00168">
    <property type="entry name" value="C2"/>
    <property type="match status" value="1"/>
</dbReference>
<gene>
    <name evidence="3" type="ORF">IFM89_034027</name>
</gene>
<dbReference type="Proteomes" id="UP000631114">
    <property type="component" value="Unassembled WGS sequence"/>
</dbReference>
<evidence type="ECO:0000259" key="2">
    <source>
        <dbReference type="PROSITE" id="PS50004"/>
    </source>
</evidence>
<evidence type="ECO:0000313" key="4">
    <source>
        <dbReference type="Proteomes" id="UP000631114"/>
    </source>
</evidence>
<dbReference type="PROSITE" id="PS50004">
    <property type="entry name" value="C2"/>
    <property type="match status" value="1"/>
</dbReference>
<dbReference type="InterPro" id="IPR035892">
    <property type="entry name" value="C2_domain_sf"/>
</dbReference>
<dbReference type="EMBL" id="JADFTS010000002">
    <property type="protein sequence ID" value="KAF9622792.1"/>
    <property type="molecule type" value="Genomic_DNA"/>
</dbReference>
<organism evidence="3 4">
    <name type="scientific">Coptis chinensis</name>
    <dbReference type="NCBI Taxonomy" id="261450"/>
    <lineage>
        <taxon>Eukaryota</taxon>
        <taxon>Viridiplantae</taxon>
        <taxon>Streptophyta</taxon>
        <taxon>Embryophyta</taxon>
        <taxon>Tracheophyta</taxon>
        <taxon>Spermatophyta</taxon>
        <taxon>Magnoliopsida</taxon>
        <taxon>Ranunculales</taxon>
        <taxon>Ranunculaceae</taxon>
        <taxon>Coptidoideae</taxon>
        <taxon>Coptis</taxon>
    </lineage>
</organism>
<dbReference type="AlphaFoldDB" id="A0A835MAT9"/>
<dbReference type="PANTHER" id="PTHR32246">
    <property type="entry name" value="INGRESSION PROTEIN FIC1"/>
    <property type="match status" value="1"/>
</dbReference>
<reference evidence="3 4" key="1">
    <citation type="submission" date="2020-10" db="EMBL/GenBank/DDBJ databases">
        <title>The Coptis chinensis genome and diversification of protoberbering-type alkaloids.</title>
        <authorList>
            <person name="Wang B."/>
            <person name="Shu S."/>
            <person name="Song C."/>
            <person name="Liu Y."/>
        </authorList>
    </citation>
    <scope>NUCLEOTIDE SEQUENCE [LARGE SCALE GENOMIC DNA]</scope>
    <source>
        <strain evidence="3">HL-2020</strain>
        <tissue evidence="3">Leaf</tissue>
    </source>
</reference>
<dbReference type="InterPro" id="IPR044750">
    <property type="entry name" value="C2_SRC2/BAP"/>
</dbReference>